<evidence type="ECO:0000313" key="1">
    <source>
        <dbReference type="EMBL" id="BDW85761.1"/>
    </source>
</evidence>
<dbReference type="EMBL" id="AP027266">
    <property type="protein sequence ID" value="BDW85761.1"/>
    <property type="molecule type" value="Genomic_DNA"/>
</dbReference>
<protein>
    <recommendedName>
        <fullName evidence="3">Methyltransferase family protein</fullName>
    </recommendedName>
</protein>
<name>A0AA48HK83_9RHOB</name>
<dbReference type="RefSeq" id="WP_338271574.1">
    <property type="nucleotide sequence ID" value="NZ_AP027266.1"/>
</dbReference>
<dbReference type="Gene3D" id="3.40.50.150">
    <property type="entry name" value="Vaccinia Virus protein VP39"/>
    <property type="match status" value="1"/>
</dbReference>
<gene>
    <name evidence="1" type="ORF">MACH21_19380</name>
</gene>
<proteinExistence type="predicted"/>
<evidence type="ECO:0000313" key="2">
    <source>
        <dbReference type="Proteomes" id="UP001337723"/>
    </source>
</evidence>
<dbReference type="Pfam" id="PF13578">
    <property type="entry name" value="Methyltransf_24"/>
    <property type="match status" value="1"/>
</dbReference>
<dbReference type="InterPro" id="IPR029063">
    <property type="entry name" value="SAM-dependent_MTases_sf"/>
</dbReference>
<dbReference type="Proteomes" id="UP001337723">
    <property type="component" value="Chromosome"/>
</dbReference>
<organism evidence="1 2">
    <name type="scientific">Roseicyclus marinus</name>
    <dbReference type="NCBI Taxonomy" id="2161673"/>
    <lineage>
        <taxon>Bacteria</taxon>
        <taxon>Pseudomonadati</taxon>
        <taxon>Pseudomonadota</taxon>
        <taxon>Alphaproteobacteria</taxon>
        <taxon>Rhodobacterales</taxon>
        <taxon>Roseobacteraceae</taxon>
        <taxon>Roseicyclus</taxon>
    </lineage>
</organism>
<dbReference type="CDD" id="cd02440">
    <property type="entry name" value="AdoMet_MTases"/>
    <property type="match status" value="1"/>
</dbReference>
<accession>A0AA48HK83</accession>
<dbReference type="KEGG" id="rmai:MACH21_19380"/>
<evidence type="ECO:0008006" key="3">
    <source>
        <dbReference type="Google" id="ProtNLM"/>
    </source>
</evidence>
<dbReference type="AlphaFoldDB" id="A0AA48HK83"/>
<dbReference type="SUPFAM" id="SSF53335">
    <property type="entry name" value="S-adenosyl-L-methionine-dependent methyltransferases"/>
    <property type="match status" value="1"/>
</dbReference>
<sequence length="267" mass="30157">MTLGKYLDPKRYLRRLRQARALRSYDLASIDREERIKFQTLGLDPDAARPHLDAALASLGSKSYDDLTGTDSVHWLVFAALSLSPQATSINRILEIGTFRGKTAALLKVLFPHARVTTLDLPTSDPIMQQTYRRDTPEQLAEYRATRDARVKHGGIEFVEANSFFLPGRTPGPFDLIWMDGGHLYPEVAWDFCNAWHACRSDGILMCDDIIPDPRGRDAYASDESHKVISYVALRTGISPVYLLKRRNPAWSADPTTRKFVAVIRRP</sequence>
<keyword evidence="2" id="KW-1185">Reference proteome</keyword>
<reference evidence="1 2" key="1">
    <citation type="submission" date="2023-01" db="EMBL/GenBank/DDBJ databases">
        <title>Complete genome sequence of Roseicyclus marinus strain Dej080120_10.</title>
        <authorList>
            <person name="Ueki S."/>
            <person name="Maruyama F."/>
        </authorList>
    </citation>
    <scope>NUCLEOTIDE SEQUENCE [LARGE SCALE GENOMIC DNA]</scope>
    <source>
        <strain evidence="1 2">Dej080120_10</strain>
    </source>
</reference>